<dbReference type="EMBL" id="PTQR01000060">
    <property type="protein sequence ID" value="TKX22815.1"/>
    <property type="molecule type" value="Genomic_DNA"/>
</dbReference>
<dbReference type="AlphaFoldDB" id="A0A4U7AZQ1"/>
<accession>A0A4U7AZQ1</accession>
<protein>
    <submittedName>
        <fullName evidence="2">Uncharacterized protein</fullName>
    </submittedName>
</protein>
<organism evidence="2 3">
    <name type="scientific">Elsinoe australis</name>
    <dbReference type="NCBI Taxonomy" id="40998"/>
    <lineage>
        <taxon>Eukaryota</taxon>
        <taxon>Fungi</taxon>
        <taxon>Dikarya</taxon>
        <taxon>Ascomycota</taxon>
        <taxon>Pezizomycotina</taxon>
        <taxon>Dothideomycetes</taxon>
        <taxon>Dothideomycetidae</taxon>
        <taxon>Myriangiales</taxon>
        <taxon>Elsinoaceae</taxon>
        <taxon>Elsinoe</taxon>
    </lineage>
</organism>
<comment type="caution">
    <text evidence="2">The sequence shown here is derived from an EMBL/GenBank/DDBJ whole genome shotgun (WGS) entry which is preliminary data.</text>
</comment>
<evidence type="ECO:0000256" key="1">
    <source>
        <dbReference type="SAM" id="MobiDB-lite"/>
    </source>
</evidence>
<reference evidence="2 3" key="1">
    <citation type="submission" date="2018-02" db="EMBL/GenBank/DDBJ databases">
        <title>Draft genome sequences of Elsinoe sp., causing black scab on jojoba.</title>
        <authorList>
            <person name="Stodart B."/>
            <person name="Jeffress S."/>
            <person name="Ash G."/>
            <person name="Arun Chinnappa K."/>
        </authorList>
    </citation>
    <scope>NUCLEOTIDE SEQUENCE [LARGE SCALE GENOMIC DNA]</scope>
    <source>
        <strain evidence="2 3">Hillstone_2</strain>
    </source>
</reference>
<feature type="region of interest" description="Disordered" evidence="1">
    <location>
        <begin position="1"/>
        <end position="32"/>
    </location>
</feature>
<dbReference type="Proteomes" id="UP000308133">
    <property type="component" value="Unassembled WGS sequence"/>
</dbReference>
<sequence>MPDVTDDQLTSFEERMRNYRPPNPSPRDPKMSTEFNEADIIERQLTRDSHQTWGFVIYRCTYDNDEEWATFMSRLRLRTEQSFAEYNGADIMARLAWIVVEDRSLLDGATADEVRDHWLEWMQIAAEREQGAPEGRSARYRYCIQVDAESLKSVVHDAMPPPAYDTEHKGFVNLIDRVGHLDDDTDSEVDDEGTDTSGRARNRYRHDLGWMRINYDGLYPGWYCLVDNSPWPVFYRRPPEIACR</sequence>
<name>A0A4U7AZQ1_9PEZI</name>
<evidence type="ECO:0000313" key="3">
    <source>
        <dbReference type="Proteomes" id="UP000308133"/>
    </source>
</evidence>
<gene>
    <name evidence="2" type="ORF">C1H76_4849</name>
</gene>
<proteinExistence type="predicted"/>
<evidence type="ECO:0000313" key="2">
    <source>
        <dbReference type="EMBL" id="TKX22815.1"/>
    </source>
</evidence>